<accession>F3PPY6</accession>
<protein>
    <submittedName>
        <fullName evidence="2">Uncharacterized protein</fullName>
    </submittedName>
</protein>
<sequence>MLLCLFFLSLFLRLCVDILCLFFFFPLGIASFFYGLILLFIISSLIG</sequence>
<evidence type="ECO:0000313" key="3">
    <source>
        <dbReference type="Proteomes" id="UP000003416"/>
    </source>
</evidence>
<comment type="caution">
    <text evidence="2">The sequence shown here is derived from an EMBL/GenBank/DDBJ whole genome shotgun (WGS) entry which is preliminary data.</text>
</comment>
<dbReference type="HOGENOM" id="CLU_3164637_0_0_10"/>
<feature type="transmembrane region" description="Helical" evidence="1">
    <location>
        <begin position="27"/>
        <end position="46"/>
    </location>
</feature>
<keyword evidence="1" id="KW-0472">Membrane</keyword>
<gene>
    <name evidence="2" type="ORF">HMPREF9446_00778</name>
</gene>
<evidence type="ECO:0000256" key="1">
    <source>
        <dbReference type="SAM" id="Phobius"/>
    </source>
</evidence>
<keyword evidence="1" id="KW-1133">Transmembrane helix</keyword>
<keyword evidence="3" id="KW-1185">Reference proteome</keyword>
<reference evidence="2 3" key="1">
    <citation type="submission" date="2011-02" db="EMBL/GenBank/DDBJ databases">
        <authorList>
            <person name="Weinstock G."/>
            <person name="Sodergren E."/>
            <person name="Clifton S."/>
            <person name="Fulton L."/>
            <person name="Fulton B."/>
            <person name="Courtney L."/>
            <person name="Fronick C."/>
            <person name="Harrison M."/>
            <person name="Strong C."/>
            <person name="Farmer C."/>
            <person name="Delahaunty K."/>
            <person name="Markovic C."/>
            <person name="Hall O."/>
            <person name="Minx P."/>
            <person name="Tomlinson C."/>
            <person name="Mitreva M."/>
            <person name="Hou S."/>
            <person name="Chen J."/>
            <person name="Wollam A."/>
            <person name="Pepin K.H."/>
            <person name="Johnson M."/>
            <person name="Bhonagiri V."/>
            <person name="Zhang X."/>
            <person name="Suruliraj S."/>
            <person name="Warren W."/>
            <person name="Chinwalla A."/>
            <person name="Mardis E.R."/>
            <person name="Wilson R.K."/>
        </authorList>
    </citation>
    <scope>NUCLEOTIDE SEQUENCE [LARGE SCALE GENOMIC DNA]</scope>
    <source>
        <strain evidence="2 3">YIT 12057</strain>
    </source>
</reference>
<name>F3PPY6_9BACE</name>
<dbReference type="EMBL" id="AFBN01000013">
    <property type="protein sequence ID" value="EGF59028.1"/>
    <property type="molecule type" value="Genomic_DNA"/>
</dbReference>
<dbReference type="AlphaFoldDB" id="F3PPY6"/>
<keyword evidence="1" id="KW-0812">Transmembrane</keyword>
<evidence type="ECO:0000313" key="2">
    <source>
        <dbReference type="EMBL" id="EGF59028.1"/>
    </source>
</evidence>
<organism evidence="2 3">
    <name type="scientific">Bacteroides fluxus YIT 12057</name>
    <dbReference type="NCBI Taxonomy" id="763034"/>
    <lineage>
        <taxon>Bacteria</taxon>
        <taxon>Pseudomonadati</taxon>
        <taxon>Bacteroidota</taxon>
        <taxon>Bacteroidia</taxon>
        <taxon>Bacteroidales</taxon>
        <taxon>Bacteroidaceae</taxon>
        <taxon>Bacteroides</taxon>
    </lineage>
</organism>
<proteinExistence type="predicted"/>
<dbReference type="Proteomes" id="UP000003416">
    <property type="component" value="Unassembled WGS sequence"/>
</dbReference>